<dbReference type="GO" id="GO:0008236">
    <property type="term" value="F:serine-type peptidase activity"/>
    <property type="evidence" value="ECO:0007669"/>
    <property type="project" value="UniProtKB-KW"/>
</dbReference>
<evidence type="ECO:0000256" key="2">
    <source>
        <dbReference type="ARBA" id="ARBA00022645"/>
    </source>
</evidence>
<reference evidence="10" key="1">
    <citation type="submission" date="2016-10" db="EMBL/GenBank/DDBJ databases">
        <authorList>
            <person name="Varghese N."/>
            <person name="Submissions S."/>
        </authorList>
    </citation>
    <scope>NUCLEOTIDE SEQUENCE [LARGE SCALE GENOMIC DNA]</scope>
    <source>
        <strain evidence="10">8N4</strain>
    </source>
</reference>
<dbReference type="GO" id="GO:0004180">
    <property type="term" value="F:carboxypeptidase activity"/>
    <property type="evidence" value="ECO:0007669"/>
    <property type="project" value="UniProtKB-KW"/>
</dbReference>
<dbReference type="CDD" id="cd07025">
    <property type="entry name" value="Peptidase_S66"/>
    <property type="match status" value="1"/>
</dbReference>
<sequence>MSTSRTIRLIAPSGYCQHQSAAERALERLSGDHRVENTSVIQRRSQRFAGTDAERLKDINELVTLTELPDIVLAVRGGYGMSRLLPDIDYPGLHARLSQQPALLCGHSDFTALQLALLAKTGLVTFSGPMLAGNFGAETLSAFTDTHFWSLLSQPEYSLNWEDNHDLSGHWQGQLWGGNLAMICSLVGTPWLPKISQGILVIEDINESPFRVERMLLQLHHAGILAQQKAIITGSFTHGEPTAYDDGYQLDTVWEYLQQKTGVPFINNLDFGHNADTVTLPIGAQATLIAQQKQRQLQLTDYPYLQP</sequence>
<keyword evidence="3" id="KW-0645">Protease</keyword>
<dbReference type="InterPro" id="IPR040449">
    <property type="entry name" value="Peptidase_S66_N"/>
</dbReference>
<evidence type="ECO:0000313" key="9">
    <source>
        <dbReference type="EMBL" id="SEQ50724.1"/>
    </source>
</evidence>
<dbReference type="AlphaFoldDB" id="A0A1H9GL25"/>
<protein>
    <submittedName>
        <fullName evidence="9">Muramoyltetrapeptide carboxypeptidase</fullName>
    </submittedName>
</protein>
<dbReference type="PANTHER" id="PTHR30237">
    <property type="entry name" value="MURAMOYLTETRAPEPTIDE CARBOXYPEPTIDASE"/>
    <property type="match status" value="1"/>
</dbReference>
<dbReference type="Gene3D" id="3.50.30.60">
    <property type="entry name" value="LD-carboxypeptidase A C-terminal domain-like"/>
    <property type="match status" value="1"/>
</dbReference>
<dbReference type="PANTHER" id="PTHR30237:SF2">
    <property type="entry name" value="MUREIN TETRAPEPTIDE CARBOXYPEPTIDASE"/>
    <property type="match status" value="1"/>
</dbReference>
<keyword evidence="10" id="KW-1185">Reference proteome</keyword>
<dbReference type="Gene3D" id="3.40.50.10740">
    <property type="entry name" value="Class I glutamine amidotransferase-like"/>
    <property type="match status" value="1"/>
</dbReference>
<keyword evidence="4" id="KW-0378">Hydrolase</keyword>
<dbReference type="PIRSF" id="PIRSF028757">
    <property type="entry name" value="LD-carboxypeptidase"/>
    <property type="match status" value="1"/>
</dbReference>
<dbReference type="OrthoDB" id="9807329at2"/>
<feature type="active site" description="Charge relay system" evidence="6">
    <location>
        <position position="203"/>
    </location>
</feature>
<proteinExistence type="inferred from homology"/>
<keyword evidence="5" id="KW-0720">Serine protease</keyword>
<dbReference type="InterPro" id="IPR027461">
    <property type="entry name" value="Carboxypeptidase_A_C_sf"/>
</dbReference>
<evidence type="ECO:0000259" key="7">
    <source>
        <dbReference type="Pfam" id="PF02016"/>
    </source>
</evidence>
<feature type="domain" description="LD-carboxypeptidase C-terminal" evidence="8">
    <location>
        <begin position="172"/>
        <end position="288"/>
    </location>
</feature>
<feature type="active site" description="Charge relay system" evidence="6">
    <location>
        <position position="273"/>
    </location>
</feature>
<evidence type="ECO:0000259" key="8">
    <source>
        <dbReference type="Pfam" id="PF17676"/>
    </source>
</evidence>
<dbReference type="STRING" id="988801.SAMN05216522_103258"/>
<gene>
    <name evidence="9" type="ORF">SAMN05216522_103258</name>
</gene>
<accession>A0A1H9GL25</accession>
<evidence type="ECO:0000256" key="6">
    <source>
        <dbReference type="PIRSR" id="PIRSR028757-1"/>
    </source>
</evidence>
<dbReference type="SUPFAM" id="SSF52317">
    <property type="entry name" value="Class I glutamine amidotransferase-like"/>
    <property type="match status" value="1"/>
</dbReference>
<evidence type="ECO:0000256" key="1">
    <source>
        <dbReference type="ARBA" id="ARBA00010233"/>
    </source>
</evidence>
<name>A0A1H9GL25_9GAMM</name>
<evidence type="ECO:0000256" key="5">
    <source>
        <dbReference type="ARBA" id="ARBA00022825"/>
    </source>
</evidence>
<dbReference type="GO" id="GO:0006508">
    <property type="term" value="P:proteolysis"/>
    <property type="evidence" value="ECO:0007669"/>
    <property type="project" value="UniProtKB-KW"/>
</dbReference>
<dbReference type="InterPro" id="IPR040921">
    <property type="entry name" value="Peptidase_S66C"/>
</dbReference>
<dbReference type="InterPro" id="IPR029062">
    <property type="entry name" value="Class_I_gatase-like"/>
</dbReference>
<dbReference type="RefSeq" id="WP_092674102.1">
    <property type="nucleotide sequence ID" value="NZ_FOGC01000003.1"/>
</dbReference>
<organism evidence="9 10">
    <name type="scientific">Rosenbergiella nectarea</name>
    <dbReference type="NCBI Taxonomy" id="988801"/>
    <lineage>
        <taxon>Bacteria</taxon>
        <taxon>Pseudomonadati</taxon>
        <taxon>Pseudomonadota</taxon>
        <taxon>Gammaproteobacteria</taxon>
        <taxon>Enterobacterales</taxon>
        <taxon>Erwiniaceae</taxon>
        <taxon>Rosenbergiella</taxon>
    </lineage>
</organism>
<dbReference type="NCBIfam" id="NF008424">
    <property type="entry name" value="PRK11253.1"/>
    <property type="match status" value="1"/>
</dbReference>
<evidence type="ECO:0000256" key="4">
    <source>
        <dbReference type="ARBA" id="ARBA00022801"/>
    </source>
</evidence>
<dbReference type="Proteomes" id="UP000242515">
    <property type="component" value="Unassembled WGS sequence"/>
</dbReference>
<dbReference type="InterPro" id="IPR003507">
    <property type="entry name" value="S66_fam"/>
</dbReference>
<dbReference type="InterPro" id="IPR027478">
    <property type="entry name" value="LdcA_N"/>
</dbReference>
<dbReference type="Pfam" id="PF02016">
    <property type="entry name" value="Peptidase_S66"/>
    <property type="match status" value="1"/>
</dbReference>
<comment type="similarity">
    <text evidence="1">Belongs to the peptidase S66 family.</text>
</comment>
<feature type="active site" description="Nucleophile" evidence="6">
    <location>
        <position position="108"/>
    </location>
</feature>
<keyword evidence="2 9" id="KW-0121">Carboxypeptidase</keyword>
<dbReference type="SUPFAM" id="SSF141986">
    <property type="entry name" value="LD-carboxypeptidase A C-terminal domain-like"/>
    <property type="match status" value="1"/>
</dbReference>
<evidence type="ECO:0000313" key="10">
    <source>
        <dbReference type="Proteomes" id="UP000242515"/>
    </source>
</evidence>
<feature type="domain" description="LD-carboxypeptidase N-terminal" evidence="7">
    <location>
        <begin position="7"/>
        <end position="128"/>
    </location>
</feature>
<dbReference type="EMBL" id="FOGC01000003">
    <property type="protein sequence ID" value="SEQ50724.1"/>
    <property type="molecule type" value="Genomic_DNA"/>
</dbReference>
<dbReference type="Pfam" id="PF17676">
    <property type="entry name" value="Peptidase_S66C"/>
    <property type="match status" value="1"/>
</dbReference>
<evidence type="ECO:0000256" key="3">
    <source>
        <dbReference type="ARBA" id="ARBA00022670"/>
    </source>
</evidence>